<keyword evidence="5" id="KW-1185">Reference proteome</keyword>
<comment type="caution">
    <text evidence="3">The sequence shown here is derived from an EMBL/GenBank/DDBJ whole genome shotgun (WGS) entry which is preliminary data.</text>
</comment>
<dbReference type="Proteomes" id="UP001183610">
    <property type="component" value="Unassembled WGS sequence"/>
</dbReference>
<feature type="region of interest" description="Disordered" evidence="1">
    <location>
        <begin position="1"/>
        <end position="22"/>
    </location>
</feature>
<dbReference type="EMBL" id="JAVRER010000025">
    <property type="protein sequence ID" value="MDT0417267.1"/>
    <property type="molecule type" value="Genomic_DNA"/>
</dbReference>
<sequence length="75" mass="8221">MEHHMRAEYAEGDTPGDPEAPVRKWHMVRGAEEPRTLCGLLLDPAAATQSADAWGTPSARPFCKTCGALYLREVP</sequence>
<gene>
    <name evidence="3" type="ORF">RM574_17400</name>
    <name evidence="2" type="ORF">RM698_29840</name>
</gene>
<dbReference type="AlphaFoldDB" id="A0ABD5E7T5"/>
<name>A0ABD5E7T5_9ACTN</name>
<evidence type="ECO:0000313" key="5">
    <source>
        <dbReference type="Proteomes" id="UP001183610"/>
    </source>
</evidence>
<reference evidence="4 5" key="1">
    <citation type="submission" date="2023-07" db="EMBL/GenBank/DDBJ databases">
        <title>30 novel species of actinomycetes from the DSMZ collection.</title>
        <authorList>
            <person name="Nouioui I."/>
        </authorList>
    </citation>
    <scope>NUCLEOTIDE SEQUENCE [LARGE SCALE GENOMIC DNA]</scope>
    <source>
        <strain evidence="5">DSM 41979</strain>
        <strain evidence="4">DSM 41982</strain>
    </source>
</reference>
<organism evidence="3 4">
    <name type="scientific">Streptomyces evansiae</name>
    <dbReference type="NCBI Taxonomy" id="3075535"/>
    <lineage>
        <taxon>Bacteria</taxon>
        <taxon>Bacillati</taxon>
        <taxon>Actinomycetota</taxon>
        <taxon>Actinomycetes</taxon>
        <taxon>Kitasatosporales</taxon>
        <taxon>Streptomycetaceae</taxon>
        <taxon>Streptomyces</taxon>
    </lineage>
</organism>
<accession>A0ABD5E7T5</accession>
<dbReference type="Proteomes" id="UP001183607">
    <property type="component" value="Unassembled WGS sequence"/>
</dbReference>
<dbReference type="EMBL" id="JAVRET010000119">
    <property type="protein sequence ID" value="MDT0413234.1"/>
    <property type="molecule type" value="Genomic_DNA"/>
</dbReference>
<protein>
    <submittedName>
        <fullName evidence="3">Uncharacterized protein</fullName>
    </submittedName>
</protein>
<proteinExistence type="predicted"/>
<dbReference type="RefSeq" id="WP_007828628.1">
    <property type="nucleotide sequence ID" value="NZ_JAVRER010000025.1"/>
</dbReference>
<evidence type="ECO:0000313" key="3">
    <source>
        <dbReference type="EMBL" id="MDT0417267.1"/>
    </source>
</evidence>
<reference evidence="3" key="2">
    <citation type="submission" date="2024-03" db="EMBL/GenBank/DDBJ databases">
        <title>30 novel species of actinomycetes from the DSMZ collection.</title>
        <authorList>
            <person name="Nouioui I."/>
        </authorList>
    </citation>
    <scope>NUCLEOTIDE SEQUENCE</scope>
    <source>
        <strain evidence="2">DSM 41979</strain>
        <strain evidence="3">DSM 41982</strain>
    </source>
</reference>
<evidence type="ECO:0000313" key="4">
    <source>
        <dbReference type="Proteomes" id="UP001183607"/>
    </source>
</evidence>
<evidence type="ECO:0000313" key="2">
    <source>
        <dbReference type="EMBL" id="MDT0413234.1"/>
    </source>
</evidence>
<evidence type="ECO:0000256" key="1">
    <source>
        <dbReference type="SAM" id="MobiDB-lite"/>
    </source>
</evidence>